<reference evidence="1 2" key="1">
    <citation type="submission" date="2019-11" db="EMBL/GenBank/DDBJ databases">
        <title>Whole genome sequence of Oryza granulata.</title>
        <authorList>
            <person name="Li W."/>
        </authorList>
    </citation>
    <scope>NUCLEOTIDE SEQUENCE [LARGE SCALE GENOMIC DNA]</scope>
    <source>
        <strain evidence="2">cv. Menghai</strain>
        <tissue evidence="1">Leaf</tissue>
    </source>
</reference>
<gene>
    <name evidence="1" type="ORF">E2562_010535</name>
</gene>
<dbReference type="EMBL" id="SPHZ02000011">
    <property type="protein sequence ID" value="KAF0891539.1"/>
    <property type="molecule type" value="Genomic_DNA"/>
</dbReference>
<name>A0A6G1BU58_9ORYZ</name>
<evidence type="ECO:0000313" key="1">
    <source>
        <dbReference type="EMBL" id="KAF0891539.1"/>
    </source>
</evidence>
<evidence type="ECO:0000313" key="2">
    <source>
        <dbReference type="Proteomes" id="UP000479710"/>
    </source>
</evidence>
<accession>A0A6G1BU58</accession>
<proteinExistence type="predicted"/>
<evidence type="ECO:0008006" key="3">
    <source>
        <dbReference type="Google" id="ProtNLM"/>
    </source>
</evidence>
<sequence>MPDTDRNAAINKEKKHYTSKVAANEAGFVFQDGKVNWLGYIDHLNSQRFHGGKPLYDKEKNDKFMDKVARRNEAMDQEFVARVAHLQRGSHEGEAELGGFGALPAK</sequence>
<keyword evidence="2" id="KW-1185">Reference proteome</keyword>
<protein>
    <recommendedName>
        <fullName evidence="3">Cathepsin propeptide inhibitor domain-containing protein</fullName>
    </recommendedName>
</protein>
<organism evidence="1 2">
    <name type="scientific">Oryza meyeriana var. granulata</name>
    <dbReference type="NCBI Taxonomy" id="110450"/>
    <lineage>
        <taxon>Eukaryota</taxon>
        <taxon>Viridiplantae</taxon>
        <taxon>Streptophyta</taxon>
        <taxon>Embryophyta</taxon>
        <taxon>Tracheophyta</taxon>
        <taxon>Spermatophyta</taxon>
        <taxon>Magnoliopsida</taxon>
        <taxon>Liliopsida</taxon>
        <taxon>Poales</taxon>
        <taxon>Poaceae</taxon>
        <taxon>BOP clade</taxon>
        <taxon>Oryzoideae</taxon>
        <taxon>Oryzeae</taxon>
        <taxon>Oryzinae</taxon>
        <taxon>Oryza</taxon>
        <taxon>Oryza meyeriana</taxon>
    </lineage>
</organism>
<dbReference type="Proteomes" id="UP000479710">
    <property type="component" value="Unassembled WGS sequence"/>
</dbReference>
<comment type="caution">
    <text evidence="1">The sequence shown here is derived from an EMBL/GenBank/DDBJ whole genome shotgun (WGS) entry which is preliminary data.</text>
</comment>
<dbReference type="AlphaFoldDB" id="A0A6G1BU58"/>